<evidence type="ECO:0000313" key="2">
    <source>
        <dbReference type="Proteomes" id="UP000661112"/>
    </source>
</evidence>
<dbReference type="Proteomes" id="UP000661112">
    <property type="component" value="Unassembled WGS sequence"/>
</dbReference>
<proteinExistence type="predicted"/>
<dbReference type="RefSeq" id="WP_190479737.1">
    <property type="nucleotide sequence ID" value="NZ_JACJSG010000072.1"/>
</dbReference>
<organism evidence="1 2">
    <name type="scientific">Anabaena azotica FACHB-119</name>
    <dbReference type="NCBI Taxonomy" id="947527"/>
    <lineage>
        <taxon>Bacteria</taxon>
        <taxon>Bacillati</taxon>
        <taxon>Cyanobacteriota</taxon>
        <taxon>Cyanophyceae</taxon>
        <taxon>Nostocales</taxon>
        <taxon>Nostocaceae</taxon>
        <taxon>Anabaena</taxon>
        <taxon>Anabaena azotica</taxon>
    </lineage>
</organism>
<accession>A0ABR8DDA8</accession>
<sequence length="417" mass="47051">MTAEVAVINKMGVALAADSAVTVVKGQGRKVYNTANKLFRLSNFHPVGIMIFGNSELMGIPWETIIKTYTNKLKDQQFDTVQEYADQFITSLNDGSPLFPPSEQERYVYTTIAEFFFMIMGMIQRKVDAKINEVGEINKAEIRNIASKAITHFLNVLKEQDKLTTVPEEHAKDIINTYSKQIEEVKKDTFYRLPINITKSLDAKLTEICCELFIRKINTPRSSSGIVIAGFGDKEYFPSVVSYFIEGVANNKLKYDQTHKVEASTTMTAAIVPFAQQEMVYTFVEGVNPDYVNYTNQYLVEIFQGYPNIILDNLNDLTDSEKNKISRKLKKISDGLVNDFGQTMIDYRQKEFVDPLVNAVAALPKEELAVLAESLVNITALKQKMSMSYETVGGFIDVAVITKGDGFDWIKQKKICN</sequence>
<dbReference type="EMBL" id="JACJSG010000072">
    <property type="protein sequence ID" value="MBD2505187.1"/>
    <property type="molecule type" value="Genomic_DNA"/>
</dbReference>
<protein>
    <submittedName>
        <fullName evidence="1">Uncharacterized protein</fullName>
    </submittedName>
</protein>
<comment type="caution">
    <text evidence="1">The sequence shown here is derived from an EMBL/GenBank/DDBJ whole genome shotgun (WGS) entry which is preliminary data.</text>
</comment>
<reference evidence="1 2" key="1">
    <citation type="journal article" date="2020" name="ISME J.">
        <title>Comparative genomics reveals insights into cyanobacterial evolution and habitat adaptation.</title>
        <authorList>
            <person name="Chen M.Y."/>
            <person name="Teng W.K."/>
            <person name="Zhao L."/>
            <person name="Hu C.X."/>
            <person name="Zhou Y.K."/>
            <person name="Han B.P."/>
            <person name="Song L.R."/>
            <person name="Shu W.S."/>
        </authorList>
    </citation>
    <scope>NUCLEOTIDE SEQUENCE [LARGE SCALE GENOMIC DNA]</scope>
    <source>
        <strain evidence="1 2">FACHB-119</strain>
    </source>
</reference>
<name>A0ABR8DDA8_9NOST</name>
<keyword evidence="2" id="KW-1185">Reference proteome</keyword>
<evidence type="ECO:0000313" key="1">
    <source>
        <dbReference type="EMBL" id="MBD2505187.1"/>
    </source>
</evidence>
<gene>
    <name evidence="1" type="ORF">H6G83_32065</name>
</gene>